<dbReference type="Gene3D" id="3.30.830.10">
    <property type="entry name" value="Metalloenzyme, LuxS/M16 peptidase-like"/>
    <property type="match status" value="2"/>
</dbReference>
<dbReference type="RefSeq" id="WP_137028414.1">
    <property type="nucleotide sequence ID" value="NZ_SZNK01000001.1"/>
</dbReference>
<evidence type="ECO:0000259" key="1">
    <source>
        <dbReference type="Pfam" id="PF00675"/>
    </source>
</evidence>
<dbReference type="PANTHER" id="PTHR11851">
    <property type="entry name" value="METALLOPROTEASE"/>
    <property type="match status" value="1"/>
</dbReference>
<dbReference type="NCBIfam" id="NF047421">
    <property type="entry name" value="YfmH_fam"/>
    <property type="match status" value="1"/>
</dbReference>
<dbReference type="SUPFAM" id="SSF63411">
    <property type="entry name" value="LuxS/MPP-like metallohydrolase"/>
    <property type="match status" value="2"/>
</dbReference>
<evidence type="ECO:0000259" key="2">
    <source>
        <dbReference type="Pfam" id="PF05193"/>
    </source>
</evidence>
<accession>A0A4U2Y748</accession>
<protein>
    <submittedName>
        <fullName evidence="3">Insulinase family protein</fullName>
    </submittedName>
</protein>
<comment type="caution">
    <text evidence="3">The sequence shown here is derived from an EMBL/GenBank/DDBJ whole genome shotgun (WGS) entry which is preliminary data.</text>
</comment>
<dbReference type="Proteomes" id="UP000307841">
    <property type="component" value="Unassembled WGS sequence"/>
</dbReference>
<dbReference type="InterPro" id="IPR011249">
    <property type="entry name" value="Metalloenz_LuxS/M16"/>
</dbReference>
<dbReference type="Pfam" id="PF00675">
    <property type="entry name" value="Peptidase_M16"/>
    <property type="match status" value="1"/>
</dbReference>
<name>A0A4U2Y748_9BACL</name>
<evidence type="ECO:0000313" key="4">
    <source>
        <dbReference type="Proteomes" id="UP000307841"/>
    </source>
</evidence>
<dbReference type="InterPro" id="IPR011765">
    <property type="entry name" value="Pept_M16_N"/>
</dbReference>
<dbReference type="OrthoDB" id="9811314at2"/>
<dbReference type="AlphaFoldDB" id="A0A4U2Y748"/>
<dbReference type="PANTHER" id="PTHR11851:SF134">
    <property type="entry name" value="ZINC-DEPENDENT PROTEASE"/>
    <property type="match status" value="1"/>
</dbReference>
<dbReference type="EMBL" id="SZNK01000001">
    <property type="protein sequence ID" value="TKI55031.1"/>
    <property type="molecule type" value="Genomic_DNA"/>
</dbReference>
<proteinExistence type="predicted"/>
<sequence>MQTTVFEQVNETVYHETLQNGLQVYLVPKQGFSKTYAVFTTRYGSIDSHFRTRSGEEINVPDGIAHFLEHKMFEKKDRDVMHEFSKNGASCNAFTSFNRTAYLFSCTDKLDDNLNLLLDYVQDPYFTDASVEKEKGIIGQEITMYDDNPDWKVYMNLLKAMYQKYPINIEIAGTIETISHITKEYLYQCYETFYHPANMLLLVVGSFEPEAIMKLIRENQGAKEFSPAPQVTRVFPEEPSAPAEAKVEAFLTVGLPKCMIGIKEKENGLTKEALLKRELTTKLVLDIAFGTSSAVYERLYDSELITESFDFDYSSEQDYAYTIIGGDTPDPERLVETIKVEIEQLKQTGIAQDDFERAKRKKIGNFLRSLNSVEFIANQFTSFKFNGNDLFSVVPTLESITREDVEKRLKEHFLIEQMAVSIVRSASPQE</sequence>
<feature type="domain" description="Peptidase M16 C-terminal" evidence="2">
    <location>
        <begin position="181"/>
        <end position="361"/>
    </location>
</feature>
<gene>
    <name evidence="3" type="ORF">E8L90_05935</name>
</gene>
<keyword evidence="4" id="KW-1185">Reference proteome</keyword>
<reference evidence="3 4" key="1">
    <citation type="submission" date="2019-04" db="EMBL/GenBank/DDBJ databases">
        <title>Whole genome sequencing of Brevibacillus sp. TGS2-1.</title>
        <authorList>
            <person name="Choi A."/>
        </authorList>
    </citation>
    <scope>NUCLEOTIDE SEQUENCE [LARGE SCALE GENOMIC DNA]</scope>
    <source>
        <strain evidence="3 4">TGS2-1</strain>
    </source>
</reference>
<feature type="domain" description="Peptidase M16 N-terminal" evidence="1">
    <location>
        <begin position="62"/>
        <end position="174"/>
    </location>
</feature>
<dbReference type="InterPro" id="IPR050361">
    <property type="entry name" value="MPP/UQCRC_Complex"/>
</dbReference>
<dbReference type="GO" id="GO:0046872">
    <property type="term" value="F:metal ion binding"/>
    <property type="evidence" value="ECO:0007669"/>
    <property type="project" value="InterPro"/>
</dbReference>
<evidence type="ECO:0000313" key="3">
    <source>
        <dbReference type="EMBL" id="TKI55031.1"/>
    </source>
</evidence>
<dbReference type="InterPro" id="IPR007863">
    <property type="entry name" value="Peptidase_M16_C"/>
</dbReference>
<organism evidence="3 4">
    <name type="scientific">Brevibacillus antibioticus</name>
    <dbReference type="NCBI Taxonomy" id="2570228"/>
    <lineage>
        <taxon>Bacteria</taxon>
        <taxon>Bacillati</taxon>
        <taxon>Bacillota</taxon>
        <taxon>Bacilli</taxon>
        <taxon>Bacillales</taxon>
        <taxon>Paenibacillaceae</taxon>
        <taxon>Brevibacillus</taxon>
    </lineage>
</organism>
<dbReference type="Pfam" id="PF05193">
    <property type="entry name" value="Peptidase_M16_C"/>
    <property type="match status" value="1"/>
</dbReference>